<dbReference type="PANTHER" id="PTHR33753:SF1">
    <property type="entry name" value="ENDO-BETA-1,4-GLUCANASE CELB"/>
    <property type="match status" value="1"/>
</dbReference>
<dbReference type="GO" id="GO:0030245">
    <property type="term" value="P:cellulose catabolic process"/>
    <property type="evidence" value="ECO:0007669"/>
    <property type="project" value="UniProtKB-KW"/>
</dbReference>
<evidence type="ECO:0000313" key="15">
    <source>
        <dbReference type="EMBL" id="KZP14046.1"/>
    </source>
</evidence>
<dbReference type="AlphaFoldDB" id="A0A166CVN9"/>
<dbReference type="InterPro" id="IPR035971">
    <property type="entry name" value="CBD_sf"/>
</dbReference>
<evidence type="ECO:0000256" key="7">
    <source>
        <dbReference type="ARBA" id="ARBA00023180"/>
    </source>
</evidence>
<dbReference type="InterPro" id="IPR037019">
    <property type="entry name" value="Glyco_hydro_7_sf"/>
</dbReference>
<comment type="similarity">
    <text evidence="2 11">Belongs to the glycosyl hydrolase 7 (cellulase C) family.</text>
</comment>
<keyword evidence="10 11" id="KW-0624">Polysaccharide degradation</keyword>
<dbReference type="GO" id="GO:0005576">
    <property type="term" value="C:extracellular region"/>
    <property type="evidence" value="ECO:0007669"/>
    <property type="project" value="InterPro"/>
</dbReference>
<dbReference type="Proteomes" id="UP000076532">
    <property type="component" value="Unassembled WGS sequence"/>
</dbReference>
<dbReference type="EC" id="3.2.1.-" evidence="11"/>
<dbReference type="InterPro" id="IPR013320">
    <property type="entry name" value="ConA-like_dom_sf"/>
</dbReference>
<keyword evidence="4 11" id="KW-0378">Hydrolase</keyword>
<name>A0A166CVN9_9AGAM</name>
<keyword evidence="3 13" id="KW-0732">Signal</keyword>
<keyword evidence="8" id="KW-0119">Carbohydrate metabolism</keyword>
<dbReference type="Pfam" id="PF00734">
    <property type="entry name" value="CBM_1"/>
    <property type="match status" value="1"/>
</dbReference>
<feature type="signal peptide" evidence="13">
    <location>
        <begin position="1"/>
        <end position="19"/>
    </location>
</feature>
<dbReference type="InterPro" id="IPR001722">
    <property type="entry name" value="Glyco_hydro_7"/>
</dbReference>
<dbReference type="GO" id="GO:0008810">
    <property type="term" value="F:cellulase activity"/>
    <property type="evidence" value="ECO:0007669"/>
    <property type="project" value="UniProtKB-EC"/>
</dbReference>
<evidence type="ECO:0000256" key="8">
    <source>
        <dbReference type="ARBA" id="ARBA00023277"/>
    </source>
</evidence>
<keyword evidence="5 11" id="KW-0136">Cellulose degradation</keyword>
<evidence type="ECO:0000256" key="10">
    <source>
        <dbReference type="ARBA" id="ARBA00023326"/>
    </source>
</evidence>
<feature type="region of interest" description="Disordered" evidence="12">
    <location>
        <begin position="410"/>
        <end position="441"/>
    </location>
</feature>
<dbReference type="PRINTS" id="PR00734">
    <property type="entry name" value="GLHYDRLASE7"/>
</dbReference>
<evidence type="ECO:0000256" key="4">
    <source>
        <dbReference type="ARBA" id="ARBA00022801"/>
    </source>
</evidence>
<dbReference type="PROSITE" id="PS51257">
    <property type="entry name" value="PROKAR_LIPOPROTEIN"/>
    <property type="match status" value="1"/>
</dbReference>
<evidence type="ECO:0000256" key="3">
    <source>
        <dbReference type="ARBA" id="ARBA00022729"/>
    </source>
</evidence>
<dbReference type="SMART" id="SM00236">
    <property type="entry name" value="fCBD"/>
    <property type="match status" value="1"/>
</dbReference>
<keyword evidence="16" id="KW-1185">Reference proteome</keyword>
<evidence type="ECO:0000256" key="9">
    <source>
        <dbReference type="ARBA" id="ARBA00023295"/>
    </source>
</evidence>
<dbReference type="OrthoDB" id="412382at2759"/>
<organism evidence="15 16">
    <name type="scientific">Athelia psychrophila</name>
    <dbReference type="NCBI Taxonomy" id="1759441"/>
    <lineage>
        <taxon>Eukaryota</taxon>
        <taxon>Fungi</taxon>
        <taxon>Dikarya</taxon>
        <taxon>Basidiomycota</taxon>
        <taxon>Agaricomycotina</taxon>
        <taxon>Agaricomycetes</taxon>
        <taxon>Agaricomycetidae</taxon>
        <taxon>Atheliales</taxon>
        <taxon>Atheliaceae</taxon>
        <taxon>Athelia</taxon>
    </lineage>
</organism>
<keyword evidence="9 11" id="KW-0326">Glycosidase</keyword>
<comment type="catalytic activity">
    <reaction evidence="1">
        <text>Endohydrolysis of (1-&gt;4)-beta-D-glucosidic linkages in cellulose, lichenin and cereal beta-D-glucans.</text>
        <dbReference type="EC" id="3.2.1.4"/>
    </reaction>
</comment>
<evidence type="ECO:0000256" key="1">
    <source>
        <dbReference type="ARBA" id="ARBA00000966"/>
    </source>
</evidence>
<dbReference type="SUPFAM" id="SSF57180">
    <property type="entry name" value="Cellulose-binding domain"/>
    <property type="match status" value="1"/>
</dbReference>
<dbReference type="Gene3D" id="2.70.100.10">
    <property type="entry name" value="Glycoside hydrolase, family 7, domain"/>
    <property type="match status" value="1"/>
</dbReference>
<dbReference type="Pfam" id="PF00840">
    <property type="entry name" value="Glyco_hydro_7"/>
    <property type="match status" value="1"/>
</dbReference>
<gene>
    <name evidence="15" type="ORF">FIBSPDRAFT_797041</name>
</gene>
<evidence type="ECO:0000256" key="2">
    <source>
        <dbReference type="ARBA" id="ARBA00006044"/>
    </source>
</evidence>
<dbReference type="PROSITE" id="PS51164">
    <property type="entry name" value="CBM1_2"/>
    <property type="match status" value="1"/>
</dbReference>
<proteinExistence type="inferred from homology"/>
<dbReference type="CDD" id="cd07999">
    <property type="entry name" value="GH7_CBH_EG"/>
    <property type="match status" value="1"/>
</dbReference>
<dbReference type="PANTHER" id="PTHR33753">
    <property type="entry name" value="1,4-BETA-D-GLUCAN CELLOBIOHYDROLASE B"/>
    <property type="match status" value="1"/>
</dbReference>
<reference evidence="15 16" key="1">
    <citation type="journal article" date="2016" name="Mol. Biol. Evol.">
        <title>Comparative Genomics of Early-Diverging Mushroom-Forming Fungi Provides Insights into the Origins of Lignocellulose Decay Capabilities.</title>
        <authorList>
            <person name="Nagy L.G."/>
            <person name="Riley R."/>
            <person name="Tritt A."/>
            <person name="Adam C."/>
            <person name="Daum C."/>
            <person name="Floudas D."/>
            <person name="Sun H."/>
            <person name="Yadav J.S."/>
            <person name="Pangilinan J."/>
            <person name="Larsson K.H."/>
            <person name="Matsuura K."/>
            <person name="Barry K."/>
            <person name="Labutti K."/>
            <person name="Kuo R."/>
            <person name="Ohm R.A."/>
            <person name="Bhattacharya S.S."/>
            <person name="Shirouzu T."/>
            <person name="Yoshinaga Y."/>
            <person name="Martin F.M."/>
            <person name="Grigoriev I.V."/>
            <person name="Hibbett D.S."/>
        </authorList>
    </citation>
    <scope>NUCLEOTIDE SEQUENCE [LARGE SCALE GENOMIC DNA]</scope>
    <source>
        <strain evidence="15 16">CBS 109695</strain>
    </source>
</reference>
<dbReference type="GO" id="GO:0030248">
    <property type="term" value="F:cellulose binding"/>
    <property type="evidence" value="ECO:0007669"/>
    <property type="project" value="InterPro"/>
</dbReference>
<evidence type="ECO:0000256" key="11">
    <source>
        <dbReference type="RuleBase" id="RU361164"/>
    </source>
</evidence>
<keyword evidence="6" id="KW-1015">Disulfide bond</keyword>
<dbReference type="PROSITE" id="PS00562">
    <property type="entry name" value="CBM1_1"/>
    <property type="match status" value="1"/>
</dbReference>
<evidence type="ECO:0000256" key="5">
    <source>
        <dbReference type="ARBA" id="ARBA00023001"/>
    </source>
</evidence>
<accession>A0A166CVN9</accession>
<feature type="chain" id="PRO_5007871847" description="Glucanase" evidence="13">
    <location>
        <begin position="20"/>
        <end position="477"/>
    </location>
</feature>
<evidence type="ECO:0000256" key="13">
    <source>
        <dbReference type="SAM" id="SignalP"/>
    </source>
</evidence>
<keyword evidence="7" id="KW-0325">Glycoprotein</keyword>
<evidence type="ECO:0000256" key="12">
    <source>
        <dbReference type="SAM" id="MobiDB-lite"/>
    </source>
</evidence>
<evidence type="ECO:0000313" key="16">
    <source>
        <dbReference type="Proteomes" id="UP000076532"/>
    </source>
</evidence>
<dbReference type="InterPro" id="IPR000254">
    <property type="entry name" value="CBD"/>
</dbReference>
<evidence type="ECO:0000259" key="14">
    <source>
        <dbReference type="PROSITE" id="PS51164"/>
    </source>
</evidence>
<dbReference type="EMBL" id="KV417623">
    <property type="protein sequence ID" value="KZP14046.1"/>
    <property type="molecule type" value="Genomic_DNA"/>
</dbReference>
<feature type="compositionally biased region" description="Low complexity" evidence="12">
    <location>
        <begin position="414"/>
        <end position="441"/>
    </location>
</feature>
<sequence>MSRSLAFVALASFVALACGQQIGINTPEVNPPLTWETCTTSGGCTSVNGSITIDANYRWTHQVGGYTNCKTAAGAWNSTICPDPTTCAENCALEGVDYATSGATTSGNALTVTLTTATNSGPRIYLLDSTGESYQLFKLLAKEFTFDVNLPQVGCGMNAALYFSEMNVKGGAAATNVAGAKYGTGYCDAQCPTGDNFIDGVANFNSTSQCCNEMDIWEANSISNALTPHGCLQDGPYACPSSGCNGQCDSNGCGYNPYAQGAQSFYGPGKTVDTTQTFTVITQFITDNGLSTGNLIQINRIYVQNGVVIQNSVSSAAAGNSINAAFCEATGASGWESTGKMVPLTKAFTTGMVLAVSLWDDPSANGMSWLDGAPTDGTCTGGVNTSAATVSATFSNIKLGDINSTYAYSPPPISSSTGPTSSKPVTTSTKPTTTSTSTAAGPTQTHYGQCGGIGYSGPTTCGSFKCTSSNPYFSQCL</sequence>
<dbReference type="SUPFAM" id="SSF49899">
    <property type="entry name" value="Concanavalin A-like lectins/glucanases"/>
    <property type="match status" value="1"/>
</dbReference>
<evidence type="ECO:0000256" key="6">
    <source>
        <dbReference type="ARBA" id="ARBA00023157"/>
    </source>
</evidence>
<protein>
    <recommendedName>
        <fullName evidence="11">Glucanase</fullName>
        <ecNumber evidence="11">3.2.1.-</ecNumber>
    </recommendedName>
</protein>
<feature type="domain" description="CBM1" evidence="14">
    <location>
        <begin position="442"/>
        <end position="477"/>
    </location>
</feature>